<dbReference type="PROSITE" id="PS00134">
    <property type="entry name" value="TRYPSIN_HIS"/>
    <property type="match status" value="1"/>
</dbReference>
<feature type="domain" description="Peptidase S1" evidence="3">
    <location>
        <begin position="64"/>
        <end position="319"/>
    </location>
</feature>
<keyword evidence="1" id="KW-1015">Disulfide bond</keyword>
<dbReference type="OrthoDB" id="6380398at2759"/>
<evidence type="ECO:0000313" key="5">
    <source>
        <dbReference type="Proteomes" id="UP000245609"/>
    </source>
</evidence>
<dbReference type="CDD" id="cd00190">
    <property type="entry name" value="Tryp_SPc"/>
    <property type="match status" value="1"/>
</dbReference>
<comment type="caution">
    <text evidence="4">The sequence shown here is derived from an EMBL/GenBank/DDBJ whole genome shotgun (WGS) entry which is preliminary data.</text>
</comment>
<dbReference type="InterPro" id="IPR043504">
    <property type="entry name" value="Peptidase_S1_PA_chymotrypsin"/>
</dbReference>
<dbReference type="InterPro" id="IPR009003">
    <property type="entry name" value="Peptidase_S1_PA"/>
</dbReference>
<keyword evidence="5" id="KW-1185">Reference proteome</keyword>
<dbReference type="PANTHER" id="PTHR24252:SF7">
    <property type="entry name" value="HYALIN"/>
    <property type="match status" value="1"/>
</dbReference>
<dbReference type="PANTHER" id="PTHR24252">
    <property type="entry name" value="ACROSIN-RELATED"/>
    <property type="match status" value="1"/>
</dbReference>
<proteinExistence type="predicted"/>
<dbReference type="GO" id="GO:0006508">
    <property type="term" value="P:proteolysis"/>
    <property type="evidence" value="ECO:0007669"/>
    <property type="project" value="InterPro"/>
</dbReference>
<dbReference type="PROSITE" id="PS50240">
    <property type="entry name" value="TRYPSIN_DOM"/>
    <property type="match status" value="1"/>
</dbReference>
<dbReference type="GO" id="GO:0004252">
    <property type="term" value="F:serine-type endopeptidase activity"/>
    <property type="evidence" value="ECO:0007669"/>
    <property type="project" value="InterPro"/>
</dbReference>
<sequence>MSIKKILEISVLMVVLYCPVMLCEIDIEYARNVSKQVASSGRDSNHLNGYNRRGITPIVNHQNVVNGFDANIQDYPFVVQMHPCSEKSGGLCGGALISPNWVLTAAHCVYGEENDRFEASRSWITVGTSNLESNKGIERGRAGYTVEAKRFFIYPGYSKSNPLNDIGLVELAEPINANLAQCGKIYSGFINSGMDVVAAGWGVTNLEQPKKASERLKKAEMKVSDSENCAKLWHEWRGNAYEYVCVGVVDGIDTCYGDSGTPLMASISGTTGSKREKHPIVGIASSGTSPDNIGCGGPGAVGYYSNAYFYLGWISDITGISQTDLTE</sequence>
<evidence type="ECO:0000313" key="4">
    <source>
        <dbReference type="EMBL" id="PVV01830.1"/>
    </source>
</evidence>
<organism evidence="4 5">
    <name type="scientific">Smittium megazygosporum</name>
    <dbReference type="NCBI Taxonomy" id="133381"/>
    <lineage>
        <taxon>Eukaryota</taxon>
        <taxon>Fungi</taxon>
        <taxon>Fungi incertae sedis</taxon>
        <taxon>Zoopagomycota</taxon>
        <taxon>Kickxellomycotina</taxon>
        <taxon>Harpellomycetes</taxon>
        <taxon>Harpellales</taxon>
        <taxon>Legeriomycetaceae</taxon>
        <taxon>Smittium</taxon>
    </lineage>
</organism>
<name>A0A2T9ZB95_9FUNG</name>
<dbReference type="EMBL" id="MBFS01000769">
    <property type="protein sequence ID" value="PVV01830.1"/>
    <property type="molecule type" value="Genomic_DNA"/>
</dbReference>
<evidence type="ECO:0000259" key="3">
    <source>
        <dbReference type="PROSITE" id="PS50240"/>
    </source>
</evidence>
<dbReference type="Pfam" id="PF00089">
    <property type="entry name" value="Trypsin"/>
    <property type="match status" value="1"/>
</dbReference>
<feature type="signal peptide" evidence="2">
    <location>
        <begin position="1"/>
        <end position="22"/>
    </location>
</feature>
<protein>
    <recommendedName>
        <fullName evidence="3">Peptidase S1 domain-containing protein</fullName>
    </recommendedName>
</protein>
<feature type="chain" id="PRO_5015587302" description="Peptidase S1 domain-containing protein" evidence="2">
    <location>
        <begin position="23"/>
        <end position="327"/>
    </location>
</feature>
<dbReference type="AlphaFoldDB" id="A0A2T9ZB95"/>
<dbReference type="STRING" id="133381.A0A2T9ZB95"/>
<dbReference type="SMART" id="SM00020">
    <property type="entry name" value="Tryp_SPc"/>
    <property type="match status" value="1"/>
</dbReference>
<evidence type="ECO:0000256" key="2">
    <source>
        <dbReference type="SAM" id="SignalP"/>
    </source>
</evidence>
<dbReference type="PRINTS" id="PR00722">
    <property type="entry name" value="CHYMOTRYPSIN"/>
</dbReference>
<dbReference type="SUPFAM" id="SSF50494">
    <property type="entry name" value="Trypsin-like serine proteases"/>
    <property type="match status" value="1"/>
</dbReference>
<dbReference type="InterPro" id="IPR001254">
    <property type="entry name" value="Trypsin_dom"/>
</dbReference>
<evidence type="ECO:0000256" key="1">
    <source>
        <dbReference type="ARBA" id="ARBA00023157"/>
    </source>
</evidence>
<gene>
    <name evidence="4" type="ORF">BB560_003738</name>
</gene>
<reference evidence="4 5" key="1">
    <citation type="journal article" date="2018" name="MBio">
        <title>Comparative Genomics Reveals the Core Gene Toolbox for the Fungus-Insect Symbiosis.</title>
        <authorList>
            <person name="Wang Y."/>
            <person name="Stata M."/>
            <person name="Wang W."/>
            <person name="Stajich J.E."/>
            <person name="White M.M."/>
            <person name="Moncalvo J.M."/>
        </authorList>
    </citation>
    <scope>NUCLEOTIDE SEQUENCE [LARGE SCALE GENOMIC DNA]</scope>
    <source>
        <strain evidence="4 5">SC-DP-2</strain>
    </source>
</reference>
<dbReference type="InterPro" id="IPR001314">
    <property type="entry name" value="Peptidase_S1A"/>
</dbReference>
<dbReference type="Proteomes" id="UP000245609">
    <property type="component" value="Unassembled WGS sequence"/>
</dbReference>
<dbReference type="InterPro" id="IPR018114">
    <property type="entry name" value="TRYPSIN_HIS"/>
</dbReference>
<keyword evidence="2" id="KW-0732">Signal</keyword>
<accession>A0A2T9ZB95</accession>
<dbReference type="Gene3D" id="2.40.10.10">
    <property type="entry name" value="Trypsin-like serine proteases"/>
    <property type="match status" value="1"/>
</dbReference>